<dbReference type="GO" id="GO:0006508">
    <property type="term" value="P:proteolysis"/>
    <property type="evidence" value="ECO:0007669"/>
    <property type="project" value="UniProtKB-KW"/>
</dbReference>
<keyword evidence="3 6" id="KW-0378">Hydrolase</keyword>
<evidence type="ECO:0000256" key="4">
    <source>
        <dbReference type="ARBA" id="ARBA00022807"/>
    </source>
</evidence>
<dbReference type="FunFam" id="3.90.70.10:FF:000114">
    <property type="entry name" value="Calpain a"/>
    <property type="match status" value="1"/>
</dbReference>
<keyword evidence="4 6" id="KW-0788">Thiol protease</keyword>
<dbReference type="Proteomes" id="UP000887540">
    <property type="component" value="Unplaced"/>
</dbReference>
<keyword evidence="8" id="KW-1185">Reference proteome</keyword>
<dbReference type="PANTHER" id="PTHR10183">
    <property type="entry name" value="CALPAIN"/>
    <property type="match status" value="1"/>
</dbReference>
<feature type="active site" evidence="5 6">
    <location>
        <position position="238"/>
    </location>
</feature>
<dbReference type="GO" id="GO:0004198">
    <property type="term" value="F:calcium-dependent cysteine-type endopeptidase activity"/>
    <property type="evidence" value="ECO:0007669"/>
    <property type="project" value="InterPro"/>
</dbReference>
<dbReference type="GO" id="GO:0005737">
    <property type="term" value="C:cytoplasm"/>
    <property type="evidence" value="ECO:0007669"/>
    <property type="project" value="TreeGrafter"/>
</dbReference>
<dbReference type="Gene3D" id="3.90.70.10">
    <property type="entry name" value="Cysteine proteinases"/>
    <property type="match status" value="1"/>
</dbReference>
<dbReference type="InterPro" id="IPR022684">
    <property type="entry name" value="Calpain_cysteine_protease"/>
</dbReference>
<dbReference type="PROSITE" id="PS00139">
    <property type="entry name" value="THIOL_PROTEASE_CYS"/>
    <property type="match status" value="1"/>
</dbReference>
<feature type="domain" description="Calpain catalytic" evidence="7">
    <location>
        <begin position="23"/>
        <end position="321"/>
    </location>
</feature>
<dbReference type="WBParaSite" id="ACRNAN_scaffold11039.g32513.t1">
    <property type="protein sequence ID" value="ACRNAN_scaffold11039.g32513.t1"/>
    <property type="gene ID" value="ACRNAN_scaffold11039.g32513"/>
</dbReference>
<dbReference type="InterPro" id="IPR022682">
    <property type="entry name" value="Calpain_domain_III"/>
</dbReference>
<dbReference type="InterPro" id="IPR038765">
    <property type="entry name" value="Papain-like_cys_pep_sf"/>
</dbReference>
<evidence type="ECO:0000256" key="5">
    <source>
        <dbReference type="PIRSR" id="PIRSR622684-1"/>
    </source>
</evidence>
<dbReference type="CDD" id="cd00044">
    <property type="entry name" value="CysPc"/>
    <property type="match status" value="1"/>
</dbReference>
<evidence type="ECO:0000256" key="2">
    <source>
        <dbReference type="ARBA" id="ARBA00022670"/>
    </source>
</evidence>
<dbReference type="PANTHER" id="PTHR10183:SF433">
    <property type="entry name" value="CALPAIN-A-RELATED"/>
    <property type="match status" value="1"/>
</dbReference>
<evidence type="ECO:0000259" key="7">
    <source>
        <dbReference type="PROSITE" id="PS50203"/>
    </source>
</evidence>
<dbReference type="SMART" id="SM00230">
    <property type="entry name" value="CysPc"/>
    <property type="match status" value="1"/>
</dbReference>
<protein>
    <submittedName>
        <fullName evidence="9">Calpain catalytic domain-containing protein</fullName>
    </submittedName>
</protein>
<feature type="active site" evidence="5 6">
    <location>
        <position position="85"/>
    </location>
</feature>
<dbReference type="Pfam" id="PF01067">
    <property type="entry name" value="Calpain_III"/>
    <property type="match status" value="1"/>
</dbReference>
<proteinExistence type="inferred from homology"/>
<sequence length="522" mass="60390">LLPSTQPKDSKWFEIINASKFSHLLDQGFKLNDDGLFEDLKFTPKKALSAENISWQRPHQLVKNPKFISDGQSRSDIKQGFIGDCWFLAAIANLTLCENLFFKVVPMDQSFSKKHGYVGIFRFHFWQYGTWKEVIVDDLLPTIEGQHYGVSSSDPDEMWSSLLEKAYAKLHGSYEALDSGATRNALVDLTGGLSDFIGLKNPPENLPALIKRGLEMGCFFGCAIVENSSIEYGLKFGHAYSITGFIEKIIDEKWIRLIRIRNPWGNTEYCGPYSDTSKFWRIFSKKERKEINHSFDDDGEFWMEYTDFLQLFELFDICHVYPDILANFRLQCEMDNLQKSTWTSCIFKGRMSTKKDPPLYQFTLTKPEFIQGGIMIVSLLQKYRRRSHKKNLNIGFSVMSYPNDEEKKIGDSYFAPIREISMSFIENETCDNETYAVQPRIYQKPKKSKVLRASRAVKCARKKFKKRNSQAEQKTKFIIRVYTNMTIESEHGTIEICEKSFYPDAQPEVLNGTTKPSDLMHK</sequence>
<accession>A0A914CI25</accession>
<name>A0A914CI25_9BILA</name>
<comment type="similarity">
    <text evidence="1">Belongs to the peptidase C2 family.</text>
</comment>
<dbReference type="PRINTS" id="PR00704">
    <property type="entry name" value="CALPAIN"/>
</dbReference>
<dbReference type="AlphaFoldDB" id="A0A914CI25"/>
<keyword evidence="2 6" id="KW-0645">Protease</keyword>
<evidence type="ECO:0000313" key="8">
    <source>
        <dbReference type="Proteomes" id="UP000887540"/>
    </source>
</evidence>
<evidence type="ECO:0000256" key="3">
    <source>
        <dbReference type="ARBA" id="ARBA00022801"/>
    </source>
</evidence>
<dbReference type="Pfam" id="PF00648">
    <property type="entry name" value="Peptidase_C2"/>
    <property type="match status" value="1"/>
</dbReference>
<dbReference type="SUPFAM" id="SSF54001">
    <property type="entry name" value="Cysteine proteinases"/>
    <property type="match status" value="1"/>
</dbReference>
<evidence type="ECO:0000256" key="6">
    <source>
        <dbReference type="PROSITE-ProRule" id="PRU00239"/>
    </source>
</evidence>
<evidence type="ECO:0000256" key="1">
    <source>
        <dbReference type="ARBA" id="ARBA00007623"/>
    </source>
</evidence>
<dbReference type="InterPro" id="IPR000169">
    <property type="entry name" value="Pept_cys_AS"/>
</dbReference>
<reference evidence="9" key="1">
    <citation type="submission" date="2022-11" db="UniProtKB">
        <authorList>
            <consortium name="WormBaseParasite"/>
        </authorList>
    </citation>
    <scope>IDENTIFICATION</scope>
</reference>
<organism evidence="8 9">
    <name type="scientific">Acrobeloides nanus</name>
    <dbReference type="NCBI Taxonomy" id="290746"/>
    <lineage>
        <taxon>Eukaryota</taxon>
        <taxon>Metazoa</taxon>
        <taxon>Ecdysozoa</taxon>
        <taxon>Nematoda</taxon>
        <taxon>Chromadorea</taxon>
        <taxon>Rhabditida</taxon>
        <taxon>Tylenchina</taxon>
        <taxon>Cephalobomorpha</taxon>
        <taxon>Cephaloboidea</taxon>
        <taxon>Cephalobidae</taxon>
        <taxon>Acrobeloides</taxon>
    </lineage>
</organism>
<evidence type="ECO:0000313" key="9">
    <source>
        <dbReference type="WBParaSite" id="ACRNAN_scaffold11039.g32513.t1"/>
    </source>
</evidence>
<dbReference type="PROSITE" id="PS50203">
    <property type="entry name" value="CALPAIN_CAT"/>
    <property type="match status" value="1"/>
</dbReference>
<dbReference type="InterPro" id="IPR001300">
    <property type="entry name" value="Peptidase_C2_calpain_cat"/>
</dbReference>
<feature type="active site" evidence="5 6">
    <location>
        <position position="262"/>
    </location>
</feature>